<organism evidence="1 2">
    <name type="scientific">Acidisoma cellulosilyticum</name>
    <dbReference type="NCBI Taxonomy" id="2802395"/>
    <lineage>
        <taxon>Bacteria</taxon>
        <taxon>Pseudomonadati</taxon>
        <taxon>Pseudomonadota</taxon>
        <taxon>Alphaproteobacteria</taxon>
        <taxon>Acetobacterales</taxon>
        <taxon>Acidocellaceae</taxon>
        <taxon>Acidisoma</taxon>
    </lineage>
</organism>
<gene>
    <name evidence="1" type="ORF">ACELLULO517_12075</name>
</gene>
<dbReference type="Proteomes" id="UP000721844">
    <property type="component" value="Unassembled WGS sequence"/>
</dbReference>
<comment type="caution">
    <text evidence="1">The sequence shown here is derived from an EMBL/GenBank/DDBJ whole genome shotgun (WGS) entry which is preliminary data.</text>
</comment>
<accession>A0A963Z1U1</accession>
<evidence type="ECO:0000313" key="1">
    <source>
        <dbReference type="EMBL" id="MCB8880974.1"/>
    </source>
</evidence>
<proteinExistence type="predicted"/>
<dbReference type="RefSeq" id="WP_227307621.1">
    <property type="nucleotide sequence ID" value="NZ_JAESVA010000003.1"/>
</dbReference>
<dbReference type="AlphaFoldDB" id="A0A963Z1U1"/>
<protein>
    <submittedName>
        <fullName evidence="1">Uncharacterized protein</fullName>
    </submittedName>
</protein>
<evidence type="ECO:0000313" key="2">
    <source>
        <dbReference type="Proteomes" id="UP000721844"/>
    </source>
</evidence>
<reference evidence="1 2" key="1">
    <citation type="journal article" date="2021" name="Microorganisms">
        <title>Acidisoma silvae sp. nov. and Acidisomacellulosilytica sp. nov., Two Acidophilic Bacteria Isolated from Decaying Wood, Hydrolyzing Cellulose and Producing Poly-3-hydroxybutyrate.</title>
        <authorList>
            <person name="Mieszkin S."/>
            <person name="Pouder E."/>
            <person name="Uroz S."/>
            <person name="Simon-Colin C."/>
            <person name="Alain K."/>
        </authorList>
    </citation>
    <scope>NUCLEOTIDE SEQUENCE [LARGE SCALE GENOMIC DNA]</scope>
    <source>
        <strain evidence="1 2">HW T5.17</strain>
    </source>
</reference>
<dbReference type="EMBL" id="JAESVA010000003">
    <property type="protein sequence ID" value="MCB8880974.1"/>
    <property type="molecule type" value="Genomic_DNA"/>
</dbReference>
<name>A0A963Z1U1_9PROT</name>
<keyword evidence="2" id="KW-1185">Reference proteome</keyword>
<sequence>MPKVTMSLTDRDVANTDNLRQALDARSNAHAVSIALSLTSFLVGQLQQGHELCLRLPNGELQRVVMTELAAVGSVNV</sequence>